<keyword evidence="1" id="KW-0812">Transmembrane</keyword>
<keyword evidence="3" id="KW-1185">Reference proteome</keyword>
<dbReference type="EMBL" id="WFKQ01000003">
    <property type="protein sequence ID" value="MUG32273.1"/>
    <property type="molecule type" value="Genomic_DNA"/>
</dbReference>
<reference evidence="2 3" key="1">
    <citation type="journal article" date="2019" name="PLoS ONE">
        <title>Pup mortality in New Zealand sea lions (Phocarctos hookeri) at Enderby Island, Auckland Islands, 2013-18.</title>
        <authorList>
            <person name="Michael S.A."/>
            <person name="Hayman D.T.S."/>
            <person name="Gray R."/>
            <person name="Zhang J."/>
            <person name="Rogers L."/>
            <person name="Roe W.D."/>
        </authorList>
    </citation>
    <scope>NUCLEOTIDE SEQUENCE [LARGE SCALE GENOMIC DNA]</scope>
    <source>
        <strain evidence="2 3">SM868</strain>
    </source>
</reference>
<sequence length="190" mass="20203">MKVSTPNKTFTTAPATLPFSAYSAKAEHSIMGNSTVSHNLVLQSNTLQAVDKMSAQEDVTSPLKTSALETVPCVTIKPSKLYAKTPDTDLLATQTLYSSNQSASNDLTPQQPASTLAAFSTKEVQVGSTSNPDAPLSAPTHAHGIFATQPNLHQHIKLIFGAKVADSINIMSVSFLLSGMLLMFYLVHLA</sequence>
<keyword evidence="1" id="KW-1133">Transmembrane helix</keyword>
<comment type="caution">
    <text evidence="2">The sequence shown here is derived from an EMBL/GenBank/DDBJ whole genome shotgun (WGS) entry which is preliminary data.</text>
</comment>
<dbReference type="RefSeq" id="WP_155587074.1">
    <property type="nucleotide sequence ID" value="NZ_WFKQ01000003.1"/>
</dbReference>
<proteinExistence type="predicted"/>
<name>A0A844M0H0_9GAMM</name>
<evidence type="ECO:0000313" key="3">
    <source>
        <dbReference type="Proteomes" id="UP000442109"/>
    </source>
</evidence>
<evidence type="ECO:0000256" key="1">
    <source>
        <dbReference type="SAM" id="Phobius"/>
    </source>
</evidence>
<accession>A0A844M0H0</accession>
<gene>
    <name evidence="2" type="ORF">GB996_05640</name>
</gene>
<dbReference type="AlphaFoldDB" id="A0A844M0H0"/>
<dbReference type="Proteomes" id="UP000442109">
    <property type="component" value="Unassembled WGS sequence"/>
</dbReference>
<evidence type="ECO:0000313" key="2">
    <source>
        <dbReference type="EMBL" id="MUG32273.1"/>
    </source>
</evidence>
<organism evidence="2 3">
    <name type="scientific">Psychrobacter sanguinis</name>
    <dbReference type="NCBI Taxonomy" id="861445"/>
    <lineage>
        <taxon>Bacteria</taxon>
        <taxon>Pseudomonadati</taxon>
        <taxon>Pseudomonadota</taxon>
        <taxon>Gammaproteobacteria</taxon>
        <taxon>Moraxellales</taxon>
        <taxon>Moraxellaceae</taxon>
        <taxon>Psychrobacter</taxon>
    </lineage>
</organism>
<keyword evidence="1" id="KW-0472">Membrane</keyword>
<protein>
    <submittedName>
        <fullName evidence="2">Uncharacterized protein</fullName>
    </submittedName>
</protein>
<feature type="transmembrane region" description="Helical" evidence="1">
    <location>
        <begin position="167"/>
        <end position="187"/>
    </location>
</feature>